<evidence type="ECO:0000313" key="1">
    <source>
        <dbReference type="EMBL" id="KAI8541770.1"/>
    </source>
</evidence>
<dbReference type="Proteomes" id="UP001062846">
    <property type="component" value="Chromosome 8"/>
</dbReference>
<sequence>MDDQELFITEMRSELSNAQSNDSSRAQHACCAQVRNRIPHLINGVPKSLIRQRGTCPYCMGQAMHVTCNRGKPVLLSHMKYW</sequence>
<reference evidence="1" key="1">
    <citation type="submission" date="2022-02" db="EMBL/GenBank/DDBJ databases">
        <title>Plant Genome Project.</title>
        <authorList>
            <person name="Zhang R.-G."/>
        </authorList>
    </citation>
    <scope>NUCLEOTIDE SEQUENCE</scope>
    <source>
        <strain evidence="1">AT1</strain>
    </source>
</reference>
<keyword evidence="2" id="KW-1185">Reference proteome</keyword>
<dbReference type="EMBL" id="CM046395">
    <property type="protein sequence ID" value="KAI8541770.1"/>
    <property type="molecule type" value="Genomic_DNA"/>
</dbReference>
<accession>A0ACC0MLK6</accession>
<proteinExistence type="predicted"/>
<protein>
    <submittedName>
        <fullName evidence="1">Uncharacterized protein</fullName>
    </submittedName>
</protein>
<organism evidence="1 2">
    <name type="scientific">Rhododendron molle</name>
    <name type="common">Chinese azalea</name>
    <name type="synonym">Azalea mollis</name>
    <dbReference type="NCBI Taxonomy" id="49168"/>
    <lineage>
        <taxon>Eukaryota</taxon>
        <taxon>Viridiplantae</taxon>
        <taxon>Streptophyta</taxon>
        <taxon>Embryophyta</taxon>
        <taxon>Tracheophyta</taxon>
        <taxon>Spermatophyta</taxon>
        <taxon>Magnoliopsida</taxon>
        <taxon>eudicotyledons</taxon>
        <taxon>Gunneridae</taxon>
        <taxon>Pentapetalae</taxon>
        <taxon>asterids</taxon>
        <taxon>Ericales</taxon>
        <taxon>Ericaceae</taxon>
        <taxon>Ericoideae</taxon>
        <taxon>Rhodoreae</taxon>
        <taxon>Rhododendron</taxon>
    </lineage>
</organism>
<evidence type="ECO:0000313" key="2">
    <source>
        <dbReference type="Proteomes" id="UP001062846"/>
    </source>
</evidence>
<name>A0ACC0MLK6_RHOML</name>
<comment type="caution">
    <text evidence="1">The sequence shown here is derived from an EMBL/GenBank/DDBJ whole genome shotgun (WGS) entry which is preliminary data.</text>
</comment>
<gene>
    <name evidence="1" type="ORF">RHMOL_Rhmol08G0088200</name>
</gene>